<dbReference type="PANTHER" id="PTHR10925">
    <property type="entry name" value="N-ACETYLTRANSFERASE 10"/>
    <property type="match status" value="1"/>
</dbReference>
<evidence type="ECO:0000256" key="3">
    <source>
        <dbReference type="ARBA" id="ARBA00022679"/>
    </source>
</evidence>
<feature type="compositionally biased region" description="Polar residues" evidence="13">
    <location>
        <begin position="41"/>
        <end position="52"/>
    </location>
</feature>
<evidence type="ECO:0000256" key="1">
    <source>
        <dbReference type="ARBA" id="ARBA00004604"/>
    </source>
</evidence>
<dbReference type="GO" id="GO:1904812">
    <property type="term" value="P:rRNA acetylation involved in maturation of SSU-rRNA"/>
    <property type="evidence" value="ECO:0007669"/>
    <property type="project" value="InterPro"/>
</dbReference>
<dbReference type="HAMAP" id="MF_03211">
    <property type="entry name" value="RNA_acetyltr_Nat10"/>
    <property type="match status" value="1"/>
</dbReference>
<dbReference type="Pfam" id="PF00170">
    <property type="entry name" value="bZIP_1"/>
    <property type="match status" value="1"/>
</dbReference>
<evidence type="ECO:0000256" key="11">
    <source>
        <dbReference type="HAMAP-Rule" id="MF_03211"/>
    </source>
</evidence>
<dbReference type="EMBL" id="JACTNZ010000008">
    <property type="protein sequence ID" value="KAG5534554.1"/>
    <property type="molecule type" value="Genomic_DNA"/>
</dbReference>
<evidence type="ECO:0000256" key="13">
    <source>
        <dbReference type="SAM" id="MobiDB-lite"/>
    </source>
</evidence>
<dbReference type="GO" id="GO:0005524">
    <property type="term" value="F:ATP binding"/>
    <property type="evidence" value="ECO:0007669"/>
    <property type="project" value="UniProtKB-UniRule"/>
</dbReference>
<keyword evidence="5 11" id="KW-0547">Nucleotide-binding</keyword>
<evidence type="ECO:0000256" key="6">
    <source>
        <dbReference type="ARBA" id="ARBA00022840"/>
    </source>
</evidence>
<evidence type="ECO:0000256" key="12">
    <source>
        <dbReference type="SAM" id="Coils"/>
    </source>
</evidence>
<keyword evidence="2 11" id="KW-0698">rRNA processing</keyword>
<comment type="caution">
    <text evidence="11">Lacks conserved residue(s) required for the propagation of feature annotation.</text>
</comment>
<feature type="binding site" evidence="11">
    <location>
        <position position="1018"/>
    </location>
    <ligand>
        <name>acetyl-CoA</name>
        <dbReference type="ChEBI" id="CHEBI:57288"/>
    </ligand>
</feature>
<dbReference type="PANTHER" id="PTHR10925:SF5">
    <property type="entry name" value="RNA CYTIDINE ACETYLTRANSFERASE"/>
    <property type="match status" value="1"/>
</dbReference>
<dbReference type="InterPro" id="IPR033688">
    <property type="entry name" value="NAT10"/>
</dbReference>
<organism evidence="15 16">
    <name type="scientific">Rhododendron griersonianum</name>
    <dbReference type="NCBI Taxonomy" id="479676"/>
    <lineage>
        <taxon>Eukaryota</taxon>
        <taxon>Viridiplantae</taxon>
        <taxon>Streptophyta</taxon>
        <taxon>Embryophyta</taxon>
        <taxon>Tracheophyta</taxon>
        <taxon>Spermatophyta</taxon>
        <taxon>Magnoliopsida</taxon>
        <taxon>eudicotyledons</taxon>
        <taxon>Gunneridae</taxon>
        <taxon>Pentapetalae</taxon>
        <taxon>asterids</taxon>
        <taxon>Ericales</taxon>
        <taxon>Ericaceae</taxon>
        <taxon>Ericoideae</taxon>
        <taxon>Rhodoreae</taxon>
        <taxon>Rhododendron</taxon>
    </lineage>
</organism>
<evidence type="ECO:0000259" key="14">
    <source>
        <dbReference type="PROSITE" id="PS00036"/>
    </source>
</evidence>
<dbReference type="GO" id="GO:1990883">
    <property type="term" value="F:18S rRNA cytidine N-acetyltransferase activity"/>
    <property type="evidence" value="ECO:0007669"/>
    <property type="project" value="TreeGrafter"/>
</dbReference>
<evidence type="ECO:0000256" key="2">
    <source>
        <dbReference type="ARBA" id="ARBA00022552"/>
    </source>
</evidence>
<comment type="function">
    <text evidence="11">RNA cytidine acetyltransferase with specificity toward both 18S rRNA and tRNAs. Catalyzes the formation of N(4)-acetylcytidine (ac4C) in 18S rRNA. Required for early nucleolar cleavages of precursor rRNA at sites A0, A1 and A2 during 18S rRNA synthesis. Catalyzes the formation of ac4C in serine and leucine tRNAs. Requires a tRNA-binding adapter protein for full tRNA acetyltransferase activity but not for 18S rRNA acetylation.</text>
</comment>
<feature type="region of interest" description="Disordered" evidence="13">
    <location>
        <begin position="1"/>
        <end position="73"/>
    </location>
</feature>
<dbReference type="Pfam" id="PF05127">
    <property type="entry name" value="NAT10_TcmA_helicase"/>
    <property type="match status" value="1"/>
</dbReference>
<gene>
    <name evidence="15" type="ORF">RHGRI_022614</name>
</gene>
<comment type="caution">
    <text evidence="15">The sequence shown here is derived from an EMBL/GenBank/DDBJ whole genome shotgun (WGS) entry which is preliminary data.</text>
</comment>
<dbReference type="GO" id="GO:0005730">
    <property type="term" value="C:nucleolus"/>
    <property type="evidence" value="ECO:0007669"/>
    <property type="project" value="UniProtKB-SubCell"/>
</dbReference>
<dbReference type="SUPFAM" id="SSF57959">
    <property type="entry name" value="Leucine zipper domain"/>
    <property type="match status" value="1"/>
</dbReference>
<dbReference type="InterPro" id="IPR007807">
    <property type="entry name" value="TcmA/NAT10_helicase"/>
</dbReference>
<dbReference type="GO" id="GO:0000049">
    <property type="term" value="F:tRNA binding"/>
    <property type="evidence" value="ECO:0007669"/>
    <property type="project" value="TreeGrafter"/>
</dbReference>
<dbReference type="PROSITE" id="PS00036">
    <property type="entry name" value="BZIP_BASIC"/>
    <property type="match status" value="1"/>
</dbReference>
<dbReference type="Pfam" id="PF13725">
    <property type="entry name" value="tRNA_bind_2"/>
    <property type="match status" value="1"/>
</dbReference>
<dbReference type="InterPro" id="IPR027417">
    <property type="entry name" value="P-loop_NTPase"/>
</dbReference>
<dbReference type="InterPro" id="IPR027992">
    <property type="entry name" value="tRNA_bind_dom"/>
</dbReference>
<name>A0AAV6J4S8_9ERIC</name>
<evidence type="ECO:0000256" key="8">
    <source>
        <dbReference type="ARBA" id="ARBA00023242"/>
    </source>
</evidence>
<dbReference type="Gene3D" id="3.40.50.11040">
    <property type="match status" value="1"/>
</dbReference>
<evidence type="ECO:0000256" key="10">
    <source>
        <dbReference type="ARBA" id="ARBA00068357"/>
    </source>
</evidence>
<evidence type="ECO:0000313" key="16">
    <source>
        <dbReference type="Proteomes" id="UP000823749"/>
    </source>
</evidence>
<dbReference type="InterPro" id="IPR046347">
    <property type="entry name" value="bZIP_sf"/>
</dbReference>
<keyword evidence="8 11" id="KW-0539">Nucleus</keyword>
<accession>A0AAV6J4S8</accession>
<feature type="binding site" evidence="11">
    <location>
        <begin position="597"/>
        <end position="606"/>
    </location>
    <ligand>
        <name>ATP</name>
        <dbReference type="ChEBI" id="CHEBI:30616"/>
    </ligand>
</feature>
<dbReference type="Gene3D" id="3.40.630.30">
    <property type="match status" value="1"/>
</dbReference>
<keyword evidence="9 11" id="KW-0012">Acyltransferase</keyword>
<dbReference type="GO" id="GO:0030686">
    <property type="term" value="C:90S preribosome"/>
    <property type="evidence" value="ECO:0007669"/>
    <property type="project" value="TreeGrafter"/>
</dbReference>
<dbReference type="InterPro" id="IPR013562">
    <property type="entry name" value="TmcA/NAT10_N"/>
</dbReference>
<comment type="catalytic activity">
    <reaction evidence="11">
        <text>a cytidine in tRNA + acetyl-CoA + ATP + H2O = an N(4)-acetylcytidine in tRNA + ADP + phosphate + CoA + H(+)</text>
        <dbReference type="Rhea" id="RHEA:53876"/>
        <dbReference type="Rhea" id="RHEA-COMP:13670"/>
        <dbReference type="Rhea" id="RHEA-COMP:13671"/>
        <dbReference type="ChEBI" id="CHEBI:15377"/>
        <dbReference type="ChEBI" id="CHEBI:15378"/>
        <dbReference type="ChEBI" id="CHEBI:30616"/>
        <dbReference type="ChEBI" id="CHEBI:43474"/>
        <dbReference type="ChEBI" id="CHEBI:57287"/>
        <dbReference type="ChEBI" id="CHEBI:57288"/>
        <dbReference type="ChEBI" id="CHEBI:74900"/>
        <dbReference type="ChEBI" id="CHEBI:82748"/>
        <dbReference type="ChEBI" id="CHEBI:456216"/>
    </reaction>
</comment>
<dbReference type="CDD" id="cd14707">
    <property type="entry name" value="bZIP_plant_BZIP46"/>
    <property type="match status" value="1"/>
</dbReference>
<comment type="subcellular location">
    <subcellularLocation>
        <location evidence="1 11">Nucleus</location>
        <location evidence="1 11">Nucleolus</location>
    </subcellularLocation>
</comment>
<keyword evidence="6 11" id="KW-0067">ATP-binding</keyword>
<evidence type="ECO:0000256" key="4">
    <source>
        <dbReference type="ARBA" id="ARBA00022694"/>
    </source>
</evidence>
<dbReference type="InterPro" id="IPR032672">
    <property type="entry name" value="TmcA/NAT10/Kre33"/>
</dbReference>
<feature type="coiled-coil region" evidence="12">
    <location>
        <begin position="161"/>
        <end position="188"/>
    </location>
</feature>
<reference evidence="15" key="1">
    <citation type="submission" date="2020-08" db="EMBL/GenBank/DDBJ databases">
        <title>Plant Genome Project.</title>
        <authorList>
            <person name="Zhang R.-G."/>
        </authorList>
    </citation>
    <scope>NUCLEOTIDE SEQUENCE</scope>
    <source>
        <strain evidence="15">WSP0</strain>
        <tissue evidence="15">Leaf</tissue>
    </source>
</reference>
<proteinExistence type="inferred from homology"/>
<evidence type="ECO:0000256" key="9">
    <source>
        <dbReference type="ARBA" id="ARBA00023315"/>
    </source>
</evidence>
<dbReference type="InterPro" id="IPR004827">
    <property type="entry name" value="bZIP"/>
</dbReference>
<dbReference type="Gene3D" id="3.40.50.300">
    <property type="entry name" value="P-loop containing nucleotide triphosphate hydrolases"/>
    <property type="match status" value="1"/>
</dbReference>
<dbReference type="Pfam" id="PF08351">
    <property type="entry name" value="TmcA_N"/>
    <property type="match status" value="1"/>
</dbReference>
<feature type="domain" description="BZIP" evidence="14">
    <location>
        <begin position="139"/>
        <end position="154"/>
    </location>
</feature>
<dbReference type="EC" id="2.3.1.-" evidence="11"/>
<keyword evidence="7" id="KW-0238">DNA-binding</keyword>
<dbReference type="Pfam" id="PF13718">
    <property type="entry name" value="GNAT_acetyltr_2"/>
    <property type="match status" value="1"/>
</dbReference>
<keyword evidence="16" id="KW-1185">Reference proteome</keyword>
<evidence type="ECO:0000256" key="5">
    <source>
        <dbReference type="ARBA" id="ARBA00022741"/>
    </source>
</evidence>
<dbReference type="FunFam" id="1.20.5.170:FF:000036">
    <property type="entry name" value="ABSCISIC ACID-INSENSITIVE 5-like protein 2"/>
    <property type="match status" value="1"/>
</dbReference>
<feature type="compositionally biased region" description="Basic and acidic residues" evidence="13">
    <location>
        <begin position="143"/>
        <end position="154"/>
    </location>
</feature>
<dbReference type="GO" id="GO:0003677">
    <property type="term" value="F:DNA binding"/>
    <property type="evidence" value="ECO:0007669"/>
    <property type="project" value="UniProtKB-KW"/>
</dbReference>
<dbReference type="InterPro" id="IPR000182">
    <property type="entry name" value="GNAT_dom"/>
</dbReference>
<dbReference type="FunFam" id="3.40.50.300:FF:002218">
    <property type="entry name" value="tRNA(Met) cytidine acetyltransferase TmcA"/>
    <property type="match status" value="1"/>
</dbReference>
<dbReference type="Proteomes" id="UP000823749">
    <property type="component" value="Chromosome 8"/>
</dbReference>
<feature type="binding site" evidence="11">
    <location>
        <position position="769"/>
    </location>
    <ligand>
        <name>ATP</name>
        <dbReference type="ChEBI" id="CHEBI:30616"/>
    </ligand>
</feature>
<dbReference type="SMART" id="SM00338">
    <property type="entry name" value="BRLZ"/>
    <property type="match status" value="1"/>
</dbReference>
<protein>
    <recommendedName>
        <fullName evidence="10 11">RNA cytidine acetyltransferase</fullName>
        <ecNumber evidence="11">2.3.1.-</ecNumber>
    </recommendedName>
    <alternativeName>
        <fullName evidence="11">18S rRNA cytosine acetyltransferase</fullName>
    </alternativeName>
</protein>
<comment type="catalytic activity">
    <reaction evidence="11">
        <text>a cytidine in 18S rRNA + acetyl-CoA + ATP + H2O = an N(4)-acetylcytidine in 18S rRNA + ADP + phosphate + CoA + H(+)</text>
        <dbReference type="Rhea" id="RHEA:51424"/>
        <dbReference type="Rhea" id="RHEA-COMP:13575"/>
        <dbReference type="Rhea" id="RHEA-COMP:13576"/>
        <dbReference type="ChEBI" id="CHEBI:15377"/>
        <dbReference type="ChEBI" id="CHEBI:15378"/>
        <dbReference type="ChEBI" id="CHEBI:30616"/>
        <dbReference type="ChEBI" id="CHEBI:43474"/>
        <dbReference type="ChEBI" id="CHEBI:57287"/>
        <dbReference type="ChEBI" id="CHEBI:57288"/>
        <dbReference type="ChEBI" id="CHEBI:74900"/>
        <dbReference type="ChEBI" id="CHEBI:82748"/>
        <dbReference type="ChEBI" id="CHEBI:456216"/>
    </reaction>
</comment>
<sequence>MEDEWGDIHLASLHDNPGSRPDPSRTSNFLPLTFQEFLTRPLNSTNPQTTTIHGGGYTTSESPPPATTLSLNPCPGHPFSFPLGSNPFYQPPPGFPNGPDSLNVDPFDGLASSCSRLPDFGRKRYQEAENSSPGDQRNKRMIKNRESAARSRARKQECAYTNELEMEVAQLVEENARLKRQQQQACLEGEINDMPDLDENDPFKREINKELKSFQMFPQLPNNLLVGVRVVQVFLPPNLLEEEAYESTALMLLRRYFNGEAAQHVIQELVADLVPGIAQSYFGGKLRIYLAENEEYVRSAPHGVERLIMCSTECRYSMRKKVDDRIRTLIENGVKTRNRSMFVIIGDKSRDQIVNLHYMLSKAVIKSRPTVLWCYKEKLELSSHKRKRTKQVKKLMQRGLLDPEKVDPFSLFLESGAISYCLYRESDRILGNTYGMCILQDFEALTPNILARTIETVEGGGLVVLLLRSLSSLSSLCTMVMDVHARFRTESHPEIVSRFNERFLLSLGSCEACLVVDDELNILPISSHMKLTTDQESLPGAEQDLLSLKEQLLDEFPVGPLVGMCTTFDQGKAVSTFLDAILDRKVQSTTALTAARGRGKSAALGLGIAGAIAVGYSNIFVTAPTLENLKSLFEFVCRGLQALKYKEHFDYDLLRSRNPECRKAVRQINIYKQHKQTVQYIKPRDYLKLSPQVELLVIDEAAAIPLPLVRSLLGPYTVFLSSTVNGYEGTGRSLSLKLLSHLEKQSQISGSNESQNGSFQKLELQESIRYSCGDPIESWLNRLLCLDITNSAPPISRFPHPGECNLYYVERDTLFSFHKESEVLLQRMVALYVASHYKNSPNDLQLMADAPAHHLFVLLGPVDESKNILPDILCVIQVCLEGQISRDSALQSLRMRRQPAGDLLPWKISEVYKETDFSSLSGVRIRGYGSAALDQLTRYYEGQLTDITELDIKKAGGANVQVNVGEAAKEVSLLEETITPRKNLPPLLVHLSERLPERIHYIGASFGLGADLFRFWKKQKFYPFYICDHPNNVTGEHSCIVLKPLNTSDIENTGNGPVGFLTSFYQCFKRQFVRSLLALFRELDYKLVMSILDPKINFSKGEPSVSSEDTMHVKSLISSYDLKQLEAYTSYREVIHLAHDLARCYFEEKLPVTLSHLEASVLLCMGLQMQDIACIEGRMKIEKQQILSLFRKVMKKIYKYLYDVLTKDFEPSLPRERMVSLTPHSISVDDDLEDGAKQIMEKMKTENVGRLNPELLQQYSIADREAGFEQALRSCSTISSSGLISVKSNRDKAVKNNKTADSKKRKRKGYMQTLGQGAYFFYEVHTNMGCSVAIVLGQFMRASPTVSLTPHIISVDDDLEDGAKQIMEKMKTENVERPVKLKPGVAATIFYCRPRGWVRAGSQKLLNNIFRWPYLCKVQQG</sequence>
<dbReference type="GO" id="GO:0003700">
    <property type="term" value="F:DNA-binding transcription factor activity"/>
    <property type="evidence" value="ECO:0007669"/>
    <property type="project" value="InterPro"/>
</dbReference>
<evidence type="ECO:0000313" key="15">
    <source>
        <dbReference type="EMBL" id="KAG5534554.1"/>
    </source>
</evidence>
<dbReference type="Gene3D" id="1.20.5.170">
    <property type="match status" value="1"/>
</dbReference>
<dbReference type="GO" id="GO:0051391">
    <property type="term" value="P:tRNA acetylation"/>
    <property type="evidence" value="ECO:0007669"/>
    <property type="project" value="UniProtKB-UniRule"/>
</dbReference>
<keyword evidence="3 11" id="KW-0808">Transferase</keyword>
<comment type="similarity">
    <text evidence="11">Belongs to the RNA cytidine acetyltransferase family. NAT10 subfamily.</text>
</comment>
<evidence type="ECO:0000256" key="7">
    <source>
        <dbReference type="ARBA" id="ARBA00023125"/>
    </source>
</evidence>
<keyword evidence="4 11" id="KW-0819">tRNA processing</keyword>
<keyword evidence="12" id="KW-0175">Coiled coil</keyword>
<feature type="region of interest" description="Disordered" evidence="13">
    <location>
        <begin position="125"/>
        <end position="154"/>
    </location>
</feature>